<dbReference type="InterPro" id="IPR052600">
    <property type="entry name" value="Nuc_rcpt_coact/corep"/>
</dbReference>
<protein>
    <recommendedName>
        <fullName evidence="2">RRM domain-containing protein</fullName>
    </recommendedName>
</protein>
<dbReference type="PANTHER" id="PTHR23295:SF6">
    <property type="entry name" value="NEOSIN, ISOFORM A"/>
    <property type="match status" value="1"/>
</dbReference>
<dbReference type="Gene3D" id="3.40.50.800">
    <property type="entry name" value="Anticodon-binding domain"/>
    <property type="match status" value="1"/>
</dbReference>
<reference evidence="3" key="1">
    <citation type="submission" date="2022-01" db="EMBL/GenBank/DDBJ databases">
        <authorList>
            <person name="King R."/>
        </authorList>
    </citation>
    <scope>NUCLEOTIDE SEQUENCE</scope>
</reference>
<feature type="domain" description="RRM" evidence="2">
    <location>
        <begin position="17"/>
        <end position="83"/>
    </location>
</feature>
<name>A0A9N9WKI1_9DIPT</name>
<keyword evidence="1" id="KW-0694">RNA-binding</keyword>
<dbReference type="GO" id="GO:0003723">
    <property type="term" value="F:RNA binding"/>
    <property type="evidence" value="ECO:0007669"/>
    <property type="project" value="UniProtKB-KW"/>
</dbReference>
<dbReference type="InterPro" id="IPR012677">
    <property type="entry name" value="Nucleotide-bd_a/b_plait_sf"/>
</dbReference>
<dbReference type="Gene3D" id="3.30.70.330">
    <property type="match status" value="1"/>
</dbReference>
<dbReference type="Pfam" id="PF00076">
    <property type="entry name" value="RRM_1"/>
    <property type="match status" value="1"/>
</dbReference>
<dbReference type="PANTHER" id="PTHR23295">
    <property type="entry name" value="NUCLEAR RECEPTOR COACTIVATOR 5-RELATED"/>
    <property type="match status" value="1"/>
</dbReference>
<reference evidence="3" key="2">
    <citation type="submission" date="2022-10" db="EMBL/GenBank/DDBJ databases">
        <authorList>
            <consortium name="ENA_rothamsted_submissions"/>
            <consortium name="culmorum"/>
            <person name="King R."/>
        </authorList>
    </citation>
    <scope>NUCLEOTIDE SEQUENCE</scope>
</reference>
<dbReference type="SUPFAM" id="SSF54928">
    <property type="entry name" value="RNA-binding domain, RBD"/>
    <property type="match status" value="1"/>
</dbReference>
<keyword evidence="4" id="KW-1185">Reference proteome</keyword>
<evidence type="ECO:0000259" key="2">
    <source>
        <dbReference type="SMART" id="SM00360"/>
    </source>
</evidence>
<evidence type="ECO:0000256" key="1">
    <source>
        <dbReference type="ARBA" id="ARBA00022884"/>
    </source>
</evidence>
<dbReference type="SUPFAM" id="SSF52954">
    <property type="entry name" value="Class II aaRS ABD-related"/>
    <property type="match status" value="1"/>
</dbReference>
<dbReference type="SMART" id="SM00360">
    <property type="entry name" value="RRM"/>
    <property type="match status" value="1"/>
</dbReference>
<evidence type="ECO:0000313" key="4">
    <source>
        <dbReference type="Proteomes" id="UP001153620"/>
    </source>
</evidence>
<dbReference type="EMBL" id="OU895877">
    <property type="protein sequence ID" value="CAG9799038.1"/>
    <property type="molecule type" value="Genomic_DNA"/>
</dbReference>
<dbReference type="OrthoDB" id="10044938at2759"/>
<accession>A0A9N9WKI1</accession>
<organism evidence="3 4">
    <name type="scientific">Chironomus riparius</name>
    <dbReference type="NCBI Taxonomy" id="315576"/>
    <lineage>
        <taxon>Eukaryota</taxon>
        <taxon>Metazoa</taxon>
        <taxon>Ecdysozoa</taxon>
        <taxon>Arthropoda</taxon>
        <taxon>Hexapoda</taxon>
        <taxon>Insecta</taxon>
        <taxon>Pterygota</taxon>
        <taxon>Neoptera</taxon>
        <taxon>Endopterygota</taxon>
        <taxon>Diptera</taxon>
        <taxon>Nematocera</taxon>
        <taxon>Chironomoidea</taxon>
        <taxon>Chironomidae</taxon>
        <taxon>Chironominae</taxon>
        <taxon>Chironomus</taxon>
    </lineage>
</organism>
<dbReference type="InterPro" id="IPR036621">
    <property type="entry name" value="Anticodon-bd_dom_sf"/>
</dbReference>
<gene>
    <name evidence="3" type="ORF">CHIRRI_LOCUS2013</name>
</gene>
<dbReference type="InterPro" id="IPR000504">
    <property type="entry name" value="RRM_dom"/>
</dbReference>
<evidence type="ECO:0000313" key="3">
    <source>
        <dbReference type="EMBL" id="CAG9799038.1"/>
    </source>
</evidence>
<proteinExistence type="predicted"/>
<dbReference type="Proteomes" id="UP001153620">
    <property type="component" value="Chromosome 1"/>
</dbReference>
<dbReference type="AlphaFoldDB" id="A0A9N9WKI1"/>
<dbReference type="InterPro" id="IPR035979">
    <property type="entry name" value="RBD_domain_sf"/>
</dbReference>
<sequence length="385" mass="43404">MIMDSVNLRDPTKIANRIYVGHINEGITLELLDIKFAVYGKIVGILRTSPTFAFIQFDQPSSAQAAIDNENGTFMGSQKIMVKTAEMKSQKHKFPINEIKDITDDEPMNKKYFSDANEYYGNNSIMAPTMDSDINHCEIIVLSRSLRPYAEEVEKQLKMLGMHVDLMFPNDQIPMNKVLGNIQSRGCLYGILITPINAERKSLTLTILYGDATEHRNMPTEDAIRFIYKDFVNKTKGISPNRSYQHPEAISTLLKNLFENRSLTVLQYDHIIKYLSQRKEAQVVAEIGEDAHEINMDTTPAVNNTNSGTTPAASTSTFTSYAQDRANELQKKILGMLKNKSITEKIALNVEKKAKLTQSDKDDLKQKVLKDEKVKSALSALLGRK</sequence>